<dbReference type="InterPro" id="IPR011009">
    <property type="entry name" value="Kinase-like_dom_sf"/>
</dbReference>
<dbReference type="Pfam" id="PF03881">
    <property type="entry name" value="Fructosamin_kin"/>
    <property type="match status" value="1"/>
</dbReference>
<comment type="caution">
    <text evidence="3">The sequence shown here is derived from an EMBL/GenBank/DDBJ whole genome shotgun (WGS) entry which is preliminary data.</text>
</comment>
<reference evidence="3 4" key="1">
    <citation type="submission" date="2019-08" db="EMBL/GenBank/DDBJ databases">
        <title>Pelomicrobium methylotrophicum gen. nov., sp. nov. a moderately thermophilic, facultatively anaerobic, lithoautotrophic and methylotrophic bacterium isolated from a terrestrial mud volcano.</title>
        <authorList>
            <person name="Slobodkina G.B."/>
            <person name="Merkel A.Y."/>
            <person name="Slobodkin A.I."/>
        </authorList>
    </citation>
    <scope>NUCLEOTIDE SEQUENCE [LARGE SCALE GENOMIC DNA]</scope>
    <source>
        <strain evidence="3 4">SM250</strain>
    </source>
</reference>
<dbReference type="GO" id="GO:0016301">
    <property type="term" value="F:kinase activity"/>
    <property type="evidence" value="ECO:0007669"/>
    <property type="project" value="UniProtKB-UniRule"/>
</dbReference>
<evidence type="ECO:0000256" key="2">
    <source>
        <dbReference type="PIRNR" id="PIRNR006221"/>
    </source>
</evidence>
<dbReference type="Gene3D" id="3.30.200.20">
    <property type="entry name" value="Phosphorylase Kinase, domain 1"/>
    <property type="match status" value="1"/>
</dbReference>
<dbReference type="Gene3D" id="3.90.1200.10">
    <property type="match status" value="1"/>
</dbReference>
<keyword evidence="2 3" id="KW-0418">Kinase</keyword>
<evidence type="ECO:0000313" key="4">
    <source>
        <dbReference type="Proteomes" id="UP000321201"/>
    </source>
</evidence>
<dbReference type="FunCoup" id="A0A5C7EHL3">
    <property type="interactions" value="339"/>
</dbReference>
<organism evidence="3 4">
    <name type="scientific">Pelomicrobium methylotrophicum</name>
    <dbReference type="NCBI Taxonomy" id="2602750"/>
    <lineage>
        <taxon>Bacteria</taxon>
        <taxon>Pseudomonadati</taxon>
        <taxon>Pseudomonadota</taxon>
        <taxon>Hydrogenophilia</taxon>
        <taxon>Hydrogenophilia incertae sedis</taxon>
        <taxon>Pelomicrobium</taxon>
    </lineage>
</organism>
<protein>
    <submittedName>
        <fullName evidence="3">Fructosamine kinase family protein</fullName>
    </submittedName>
</protein>
<dbReference type="PANTHER" id="PTHR12149">
    <property type="entry name" value="FRUCTOSAMINE 3 KINASE-RELATED PROTEIN"/>
    <property type="match status" value="1"/>
</dbReference>
<gene>
    <name evidence="3" type="ORF">FR698_13350</name>
</gene>
<evidence type="ECO:0000256" key="1">
    <source>
        <dbReference type="ARBA" id="ARBA00009460"/>
    </source>
</evidence>
<keyword evidence="4" id="KW-1185">Reference proteome</keyword>
<dbReference type="RefSeq" id="WP_147800697.1">
    <property type="nucleotide sequence ID" value="NZ_VPFL01000021.1"/>
</dbReference>
<sequence>MIPQQELWNTIARHVAAAEGADFHIEQVKPLGGGCIHQAYRVEGGGRRYFVKLNQADRATMFEAEAAGLEEILASDSVKAPRPVAHGVAGAHAFLVLEYLELGRGDRHAQASLGSALARMHRHTAERFGWRRDNTIGSTPQRNPWTTDWIAFWREARLGFQLELAARRGYRGRLQRLGSQLLARFPALFRGYTPQPSLLHGDLWGGNHGFTMEGVPVVFDPAVYYGDREADLAMTELFGGFGPAFYAAYDEAYPLDPGYRVRKDFYNLYHVLNHASLFGGGYASQAEAMMEQLLAHLG</sequence>
<dbReference type="PIRSF" id="PIRSF006221">
    <property type="entry name" value="Ketosamine-3-kinase"/>
    <property type="match status" value="1"/>
</dbReference>
<name>A0A5C7EHL3_9PROT</name>
<dbReference type="OrthoDB" id="5291879at2"/>
<dbReference type="Proteomes" id="UP000321201">
    <property type="component" value="Unassembled WGS sequence"/>
</dbReference>
<evidence type="ECO:0000313" key="3">
    <source>
        <dbReference type="EMBL" id="TXF10804.1"/>
    </source>
</evidence>
<dbReference type="InterPro" id="IPR016477">
    <property type="entry name" value="Fructo-/Ketosamine-3-kinase"/>
</dbReference>
<dbReference type="EMBL" id="VPFL01000021">
    <property type="protein sequence ID" value="TXF10804.1"/>
    <property type="molecule type" value="Genomic_DNA"/>
</dbReference>
<keyword evidence="2" id="KW-0808">Transferase</keyword>
<dbReference type="InParanoid" id="A0A5C7EHL3"/>
<proteinExistence type="inferred from homology"/>
<comment type="similarity">
    <text evidence="1 2">Belongs to the fructosamine kinase family.</text>
</comment>
<dbReference type="PANTHER" id="PTHR12149:SF8">
    <property type="entry name" value="PROTEIN-RIBULOSAMINE 3-KINASE"/>
    <property type="match status" value="1"/>
</dbReference>
<dbReference type="AlphaFoldDB" id="A0A5C7EHL3"/>
<dbReference type="SUPFAM" id="SSF56112">
    <property type="entry name" value="Protein kinase-like (PK-like)"/>
    <property type="match status" value="1"/>
</dbReference>
<accession>A0A5C7EHL3</accession>